<sequence length="762" mass="84025">MLSASRPFSGTCSRAASGAHRVQDGSGLFPLEQSNQIREKQTLRPTDPRRLKVSKASVKTTYVEIVRTWLQKITGLSTKPVECHEFYKCNPCEAAFYRYPLNLQATAGCTTAMFGGSLACEPKRVRAAERGAEGGPRAQEGVESLETTRDSAELIPHPYQPFSKCFSNSRVLLAHRADRELINRSGKLVAHCIVDYCLPRHMYGSPVGSAESLAECKRHLLVAFASIRGRLKRATAAFNSIMNNCPEHMIPACGLRETESLSARREAVARLPGEKLEACLRVVAGDMSLSPGEVYESLSVELGRALAKASSEGVASLGGEDSTLFACSDARISLSLPASMFADAGLACPTGRLSLLRSEVSERALVDLAGVLYQTVLMLQIRSPRAFASVPGAYPDSVLCIMPYSREDPDLMRTWLEAFKGRRWLKPTRVELGKRTALSGGELDRKEATYHCTGCKNFYRDLFDSRAHQPALFQLDLRDLIQPLGECSPMFVIDSMSVTAYKQGTSERIPVKFAVLNASKTRALTNDPCRLSSKWNVELGGLSSVKIAGTDKMPFHRSLSVYDEDNRQAMLNVLTFMTTEGLRASDDAKGSLDLLGAQCSNKDFVVDCERCGIESSARVVGSDTGNPTLRLCLCTDGYVCVPRRADAQREAQTHRSLIRLLRCAYRDNLDVIRKAAWFTDSVGCDRLYADDPDRISIPFQLMDFIVSFYRTLSEYADNFAVVHSKAPHVKVLIEPPLKTWARHRLRDRHIVVAPACSACATT</sequence>
<dbReference type="Proteomes" id="UP001187415">
    <property type="component" value="Unassembled WGS sequence"/>
</dbReference>
<accession>A0AA88LFH8</accession>
<dbReference type="AlphaFoldDB" id="A0AA88LFH8"/>
<dbReference type="EMBL" id="JAUPFM010000115">
    <property type="protein sequence ID" value="KAK2812861.1"/>
    <property type="molecule type" value="Genomic_DNA"/>
</dbReference>
<name>A0AA88LFH8_CHASR</name>
<organism evidence="1 2">
    <name type="scientific">Channa striata</name>
    <name type="common">Snakehead murrel</name>
    <name type="synonym">Ophicephalus striatus</name>
    <dbReference type="NCBI Taxonomy" id="64152"/>
    <lineage>
        <taxon>Eukaryota</taxon>
        <taxon>Metazoa</taxon>
        <taxon>Chordata</taxon>
        <taxon>Craniata</taxon>
        <taxon>Vertebrata</taxon>
        <taxon>Euteleostomi</taxon>
        <taxon>Actinopterygii</taxon>
        <taxon>Neopterygii</taxon>
        <taxon>Teleostei</taxon>
        <taxon>Neoteleostei</taxon>
        <taxon>Acanthomorphata</taxon>
        <taxon>Anabantaria</taxon>
        <taxon>Anabantiformes</taxon>
        <taxon>Channoidei</taxon>
        <taxon>Channidae</taxon>
        <taxon>Channa</taxon>
    </lineage>
</organism>
<comment type="caution">
    <text evidence="1">The sequence shown here is derived from an EMBL/GenBank/DDBJ whole genome shotgun (WGS) entry which is preliminary data.</text>
</comment>
<gene>
    <name evidence="1" type="ORF">Q5P01_000938</name>
</gene>
<proteinExistence type="predicted"/>
<reference evidence="1" key="1">
    <citation type="submission" date="2023-07" db="EMBL/GenBank/DDBJ databases">
        <title>Chromosome-level Genome Assembly of Striped Snakehead (Channa striata).</title>
        <authorList>
            <person name="Liu H."/>
        </authorList>
    </citation>
    <scope>NUCLEOTIDE SEQUENCE</scope>
    <source>
        <strain evidence="1">Gz</strain>
        <tissue evidence="1">Muscle</tissue>
    </source>
</reference>
<keyword evidence="2" id="KW-1185">Reference proteome</keyword>
<evidence type="ECO:0000313" key="1">
    <source>
        <dbReference type="EMBL" id="KAK2812861.1"/>
    </source>
</evidence>
<protein>
    <submittedName>
        <fullName evidence="1">Uncharacterized protein</fullName>
    </submittedName>
</protein>
<evidence type="ECO:0000313" key="2">
    <source>
        <dbReference type="Proteomes" id="UP001187415"/>
    </source>
</evidence>